<feature type="chain" id="PRO_5004909099" description="DUF243 domain-containing protein" evidence="2">
    <location>
        <begin position="18"/>
        <end position="352"/>
    </location>
</feature>
<keyword evidence="2" id="KW-0732">Signal</keyword>
<reference evidence="4" key="1">
    <citation type="submission" date="2013-07" db="EMBL/GenBank/DDBJ databases">
        <authorList>
            <person name="Geib S."/>
        </authorList>
    </citation>
    <scope>NUCLEOTIDE SEQUENCE</scope>
</reference>
<organism evidence="4">
    <name type="scientific">Ceratitis capitata</name>
    <name type="common">Mediterranean fruit fly</name>
    <name type="synonym">Tephritis capitata</name>
    <dbReference type="NCBI Taxonomy" id="7213"/>
    <lineage>
        <taxon>Eukaryota</taxon>
        <taxon>Metazoa</taxon>
        <taxon>Ecdysozoa</taxon>
        <taxon>Arthropoda</taxon>
        <taxon>Hexapoda</taxon>
        <taxon>Insecta</taxon>
        <taxon>Pterygota</taxon>
        <taxon>Neoptera</taxon>
        <taxon>Endopterygota</taxon>
        <taxon>Diptera</taxon>
        <taxon>Brachycera</taxon>
        <taxon>Muscomorpha</taxon>
        <taxon>Tephritoidea</taxon>
        <taxon>Tephritidae</taxon>
        <taxon>Ceratitis</taxon>
        <taxon>Ceratitis</taxon>
    </lineage>
</organism>
<evidence type="ECO:0000259" key="3">
    <source>
        <dbReference type="SMART" id="SM00690"/>
    </source>
</evidence>
<dbReference type="GO" id="GO:0008010">
    <property type="term" value="F:structural constituent of chitin-based larval cuticle"/>
    <property type="evidence" value="ECO:0007669"/>
    <property type="project" value="TreeGrafter"/>
</dbReference>
<dbReference type="Pfam" id="PF03103">
    <property type="entry name" value="DUF243"/>
    <property type="match status" value="1"/>
</dbReference>
<feature type="signal peptide" evidence="2">
    <location>
        <begin position="1"/>
        <end position="17"/>
    </location>
</feature>
<proteinExistence type="evidence at transcript level"/>
<reference evidence="4" key="2">
    <citation type="journal article" date="2014" name="BMC Genomics">
        <title>A genomic perspective to assessing quality of mass-reared SIT flies used in Mediterranean fruit fly (Ceratitis capitata) eradication in California.</title>
        <authorList>
            <person name="Calla B."/>
            <person name="Hall B."/>
            <person name="Hou S."/>
            <person name="Geib S.M."/>
        </authorList>
    </citation>
    <scope>NUCLEOTIDE SEQUENCE</scope>
</reference>
<evidence type="ECO:0000256" key="1">
    <source>
        <dbReference type="SAM" id="MobiDB-lite"/>
    </source>
</evidence>
<feature type="compositionally biased region" description="Gly residues" evidence="1">
    <location>
        <begin position="288"/>
        <end position="305"/>
    </location>
</feature>
<feature type="region of interest" description="Disordered" evidence="1">
    <location>
        <begin position="288"/>
        <end position="309"/>
    </location>
</feature>
<dbReference type="GO" id="GO:0062129">
    <property type="term" value="C:chitin-based extracellular matrix"/>
    <property type="evidence" value="ECO:0007669"/>
    <property type="project" value="TreeGrafter"/>
</dbReference>
<feature type="compositionally biased region" description="Polar residues" evidence="1">
    <location>
        <begin position="335"/>
        <end position="352"/>
    </location>
</feature>
<dbReference type="GO" id="GO:0040003">
    <property type="term" value="P:chitin-based cuticle development"/>
    <property type="evidence" value="ECO:0007669"/>
    <property type="project" value="TreeGrafter"/>
</dbReference>
<dbReference type="AlphaFoldDB" id="W8CDX7"/>
<feature type="domain" description="DUF243" evidence="3">
    <location>
        <begin position="144"/>
        <end position="243"/>
    </location>
</feature>
<sequence>MRLFLTLCCTLVTIAHGKPQGYNYGTGISGGSAQGGSYQSASNFGGGLSGLGGLGAPHGGSIGGFGSFGSASSNGPSFSGFQSGGGGSLGRGNSYGHSSSGGNVGFGSGIGGGNFGAGFGGFGNGGYNAGGFGGQQQSAGFEPTLVHKQFITVSAPEDHESLEKTKHFVIGRPQKNYRVVFIKAPSSSSANVKLSAEYAPQEEKTVIYVLSKKDSSLEVNDIATPAPTVPAKPEVFFIKYKTEDEAQHAQQQIQAEYDKIEGTSEHTDGGIGQQQSVIGIFDGGAGGAGGAGGQGASSHGTGIGSGSSYASGSGSGIGGGFVGASSSNFGVVNHGASNGAKSSTYLPPSKTV</sequence>
<accession>W8CDX7</accession>
<name>W8CDX7_CERCA</name>
<dbReference type="EMBL" id="GAMC01001176">
    <property type="protein sequence ID" value="JAC05380.1"/>
    <property type="molecule type" value="mRNA"/>
</dbReference>
<dbReference type="PANTHER" id="PTHR31927">
    <property type="entry name" value="FI07246P-RELATED-RELATED"/>
    <property type="match status" value="1"/>
</dbReference>
<evidence type="ECO:0000313" key="4">
    <source>
        <dbReference type="EMBL" id="JAC05380.1"/>
    </source>
</evidence>
<dbReference type="SMART" id="SM00690">
    <property type="entry name" value="DM5"/>
    <property type="match status" value="1"/>
</dbReference>
<evidence type="ECO:0000256" key="2">
    <source>
        <dbReference type="SAM" id="SignalP"/>
    </source>
</evidence>
<dbReference type="PANTHER" id="PTHR31927:SF2">
    <property type="entry name" value="FI07246P-RELATED"/>
    <property type="match status" value="1"/>
</dbReference>
<dbReference type="OrthoDB" id="6376010at2759"/>
<feature type="region of interest" description="Disordered" evidence="1">
    <location>
        <begin position="332"/>
        <end position="352"/>
    </location>
</feature>
<protein>
    <recommendedName>
        <fullName evidence="3">DUF243 domain-containing protein</fullName>
    </recommendedName>
</protein>
<dbReference type="InterPro" id="IPR004145">
    <property type="entry name" value="DUF243"/>
</dbReference>